<dbReference type="GO" id="GO:0016567">
    <property type="term" value="P:protein ubiquitination"/>
    <property type="evidence" value="ECO:0007669"/>
    <property type="project" value="UniProtKB-UniPathway"/>
</dbReference>
<feature type="domain" description="RING-type" evidence="13">
    <location>
        <begin position="78"/>
        <end position="120"/>
    </location>
</feature>
<keyword evidence="4 11" id="KW-0808">Transferase</keyword>
<dbReference type="GO" id="GO:0061630">
    <property type="term" value="F:ubiquitin protein ligase activity"/>
    <property type="evidence" value="ECO:0000318"/>
    <property type="project" value="GO_Central"/>
</dbReference>
<dbReference type="InterPro" id="IPR017907">
    <property type="entry name" value="Znf_RING_CS"/>
</dbReference>
<reference evidence="15" key="3">
    <citation type="submission" date="2015-04" db="UniProtKB">
        <authorList>
            <consortium name="EnsemblPlants"/>
        </authorList>
    </citation>
    <scope>IDENTIFICATION</scope>
    <source>
        <strain evidence="15">cv. Jemalong A17</strain>
    </source>
</reference>
<dbReference type="AlphaFoldDB" id="A0A072VIT4"/>
<reference evidence="14 16" key="2">
    <citation type="journal article" date="2014" name="BMC Genomics">
        <title>An improved genome release (version Mt4.0) for the model legume Medicago truncatula.</title>
        <authorList>
            <person name="Tang H."/>
            <person name="Krishnakumar V."/>
            <person name="Bidwell S."/>
            <person name="Rosen B."/>
            <person name="Chan A."/>
            <person name="Zhou S."/>
            <person name="Gentzbittel L."/>
            <person name="Childs K.L."/>
            <person name="Yandell M."/>
            <person name="Gundlach H."/>
            <person name="Mayer K.F."/>
            <person name="Schwartz D.C."/>
            <person name="Town C.D."/>
        </authorList>
    </citation>
    <scope>GENOME REANNOTATION</scope>
    <source>
        <strain evidence="14">A17</strain>
        <strain evidence="15 16">cv. Jemalong A17</strain>
    </source>
</reference>
<keyword evidence="7 11" id="KW-0833">Ubl conjugation pathway</keyword>
<dbReference type="InterPro" id="IPR013083">
    <property type="entry name" value="Znf_RING/FYVE/PHD"/>
</dbReference>
<keyword evidence="6 10" id="KW-0863">Zinc-finger</keyword>
<evidence type="ECO:0000256" key="4">
    <source>
        <dbReference type="ARBA" id="ARBA00022679"/>
    </source>
</evidence>
<evidence type="ECO:0000313" key="14">
    <source>
        <dbReference type="EMBL" id="KEH41727.1"/>
    </source>
</evidence>
<dbReference type="Proteomes" id="UP000002051">
    <property type="component" value="Unassembled WGS sequence"/>
</dbReference>
<evidence type="ECO:0000256" key="12">
    <source>
        <dbReference type="SAM" id="MobiDB-lite"/>
    </source>
</evidence>
<accession>A0A072VIT4</accession>
<dbReference type="Pfam" id="PF13445">
    <property type="entry name" value="zf-RING_UBOX"/>
    <property type="match status" value="1"/>
</dbReference>
<sequence length="265" mass="29533">MGEQTSTNAWNIDLNLLPSPEQLSGVMANGTMNLIDLVDQPSDRITETSNGGVALDKTSKKRKNVEKGGGSEGSVFDCNICLDLAKNPVVTCCGHLFCWPCLYRWLHLRSSQTKACPVCKGEVTDKNVIPIYGGENNVEVRHEDSSSTLQIPSRPKARHVSNDSSQTIQWSVGHHGNILVEHEASWSPVEDYGMLAEFQLELEASWSLYDDHVSNDSTNMTPTIHWSMGHHGDIPVEPEASWSTFEDYDMLVEFEQELDELRISL</sequence>
<dbReference type="GO" id="GO:0008270">
    <property type="term" value="F:zinc ion binding"/>
    <property type="evidence" value="ECO:0007669"/>
    <property type="project" value="UniProtKB-KW"/>
</dbReference>
<feature type="region of interest" description="Disordered" evidence="12">
    <location>
        <begin position="46"/>
        <end position="70"/>
    </location>
</feature>
<evidence type="ECO:0000256" key="7">
    <source>
        <dbReference type="ARBA" id="ARBA00022786"/>
    </source>
</evidence>
<keyword evidence="9" id="KW-0472">Membrane</keyword>
<keyword evidence="11" id="KW-0256">Endoplasmic reticulum</keyword>
<dbReference type="STRING" id="3880.A0A072VIT4"/>
<keyword evidence="5 11" id="KW-0479">Metal-binding</keyword>
<dbReference type="PROSITE" id="PS50089">
    <property type="entry name" value="ZF_RING_2"/>
    <property type="match status" value="1"/>
</dbReference>
<dbReference type="EMBL" id="CM001217">
    <property type="protein sequence ID" value="KEH41727.1"/>
    <property type="molecule type" value="Genomic_DNA"/>
</dbReference>
<dbReference type="GO" id="GO:0006511">
    <property type="term" value="P:ubiquitin-dependent protein catabolic process"/>
    <property type="evidence" value="ECO:0000318"/>
    <property type="project" value="GO_Central"/>
</dbReference>
<comment type="catalytic activity">
    <reaction evidence="1 11">
        <text>S-ubiquitinyl-[E2 ubiquitin-conjugating enzyme]-L-cysteine + [acceptor protein]-L-lysine = [E2 ubiquitin-conjugating enzyme]-L-cysteine + N(6)-ubiquitinyl-[acceptor protein]-L-lysine.</text>
        <dbReference type="EC" id="2.3.2.27"/>
    </reaction>
</comment>
<evidence type="ECO:0000256" key="8">
    <source>
        <dbReference type="ARBA" id="ARBA00022833"/>
    </source>
</evidence>
<dbReference type="PANTHER" id="PTHR12313">
    <property type="entry name" value="E3 UBIQUITIN-PROTEIN LIGASE RNF5-RELATED"/>
    <property type="match status" value="1"/>
</dbReference>
<name>A0A072VIT4_MEDTR</name>
<dbReference type="InterPro" id="IPR045103">
    <property type="entry name" value="RNF5/RNF185-like"/>
</dbReference>
<dbReference type="InterPro" id="IPR001841">
    <property type="entry name" value="Znf_RING"/>
</dbReference>
<dbReference type="HOGENOM" id="CLU_1051151_0_0_1"/>
<dbReference type="EC" id="2.3.2.27" evidence="11"/>
<comment type="function">
    <text evidence="11">E3 ubiquitin-protein ligase.</text>
</comment>
<evidence type="ECO:0000313" key="15">
    <source>
        <dbReference type="EnsemblPlants" id="KEH41727"/>
    </source>
</evidence>
<protein>
    <recommendedName>
        <fullName evidence="11">E3 ubiquitin-protein ligase RMA</fullName>
        <ecNumber evidence="11">2.3.2.27</ecNumber>
    </recommendedName>
    <alternativeName>
        <fullName evidence="11">Protein RING membrane-anchor</fullName>
    </alternativeName>
    <alternativeName>
        <fullName evidence="11">RING-type E3 ubiquitin transferase RMA</fullName>
    </alternativeName>
</protein>
<dbReference type="CDD" id="cd16745">
    <property type="entry name" value="RING-HC_AtRMA-like"/>
    <property type="match status" value="1"/>
</dbReference>
<dbReference type="GO" id="GO:0044390">
    <property type="term" value="F:ubiquitin-like protein conjugating enzyme binding"/>
    <property type="evidence" value="ECO:0000318"/>
    <property type="project" value="GO_Central"/>
</dbReference>
<evidence type="ECO:0000259" key="13">
    <source>
        <dbReference type="PROSITE" id="PS50089"/>
    </source>
</evidence>
<evidence type="ECO:0000313" key="16">
    <source>
        <dbReference type="Proteomes" id="UP000002051"/>
    </source>
</evidence>
<comment type="pathway">
    <text evidence="3 11">Protein modification; protein ubiquitination.</text>
</comment>
<evidence type="ECO:0000256" key="2">
    <source>
        <dbReference type="ARBA" id="ARBA00004308"/>
    </source>
</evidence>
<evidence type="ECO:0000256" key="11">
    <source>
        <dbReference type="RuleBase" id="RU369090"/>
    </source>
</evidence>
<gene>
    <name evidence="14" type="ordered locus">MTR_1g054280</name>
</gene>
<dbReference type="EnsemblPlants" id="KEH41727">
    <property type="protein sequence ID" value="KEH41727"/>
    <property type="gene ID" value="MTR_1g054280"/>
</dbReference>
<keyword evidence="16" id="KW-1185">Reference proteome</keyword>
<dbReference type="SMART" id="SM00184">
    <property type="entry name" value="RING"/>
    <property type="match status" value="1"/>
</dbReference>
<evidence type="ECO:0000256" key="5">
    <source>
        <dbReference type="ARBA" id="ARBA00022723"/>
    </source>
</evidence>
<evidence type="ECO:0000256" key="1">
    <source>
        <dbReference type="ARBA" id="ARBA00000900"/>
    </source>
</evidence>
<comment type="subcellular location">
    <subcellularLocation>
        <location evidence="2">Endomembrane system</location>
    </subcellularLocation>
    <subcellularLocation>
        <location evidence="11">Endoplasmic reticulum membrane</location>
        <topology evidence="11">Single-pass type IV membrane protein</topology>
    </subcellularLocation>
</comment>
<dbReference type="UniPathway" id="UPA00143"/>
<dbReference type="GO" id="GO:0005789">
    <property type="term" value="C:endoplasmic reticulum membrane"/>
    <property type="evidence" value="ECO:0007669"/>
    <property type="project" value="UniProtKB-SubCell"/>
</dbReference>
<dbReference type="InterPro" id="IPR027370">
    <property type="entry name" value="Znf-RING_euk"/>
</dbReference>
<dbReference type="PROSITE" id="PS00518">
    <property type="entry name" value="ZF_RING_1"/>
    <property type="match status" value="1"/>
</dbReference>
<evidence type="ECO:0000256" key="9">
    <source>
        <dbReference type="ARBA" id="ARBA00023136"/>
    </source>
</evidence>
<evidence type="ECO:0000256" key="6">
    <source>
        <dbReference type="ARBA" id="ARBA00022771"/>
    </source>
</evidence>
<dbReference type="GO" id="GO:0036503">
    <property type="term" value="P:ERAD pathway"/>
    <property type="evidence" value="ECO:0000318"/>
    <property type="project" value="GO_Central"/>
</dbReference>
<reference evidence="14 16" key="1">
    <citation type="journal article" date="2011" name="Nature">
        <title>The Medicago genome provides insight into the evolution of rhizobial symbioses.</title>
        <authorList>
            <person name="Young N.D."/>
            <person name="Debelle F."/>
            <person name="Oldroyd G.E."/>
            <person name="Geurts R."/>
            <person name="Cannon S.B."/>
            <person name="Udvardi M.K."/>
            <person name="Benedito V.A."/>
            <person name="Mayer K.F."/>
            <person name="Gouzy J."/>
            <person name="Schoof H."/>
            <person name="Van de Peer Y."/>
            <person name="Proost S."/>
            <person name="Cook D.R."/>
            <person name="Meyers B.C."/>
            <person name="Spannagl M."/>
            <person name="Cheung F."/>
            <person name="De Mita S."/>
            <person name="Krishnakumar V."/>
            <person name="Gundlach H."/>
            <person name="Zhou S."/>
            <person name="Mudge J."/>
            <person name="Bharti A.K."/>
            <person name="Murray J.D."/>
            <person name="Naoumkina M.A."/>
            <person name="Rosen B."/>
            <person name="Silverstein K.A."/>
            <person name="Tang H."/>
            <person name="Rombauts S."/>
            <person name="Zhao P.X."/>
            <person name="Zhou P."/>
            <person name="Barbe V."/>
            <person name="Bardou P."/>
            <person name="Bechner M."/>
            <person name="Bellec A."/>
            <person name="Berger A."/>
            <person name="Berges H."/>
            <person name="Bidwell S."/>
            <person name="Bisseling T."/>
            <person name="Choisne N."/>
            <person name="Couloux A."/>
            <person name="Denny R."/>
            <person name="Deshpande S."/>
            <person name="Dai X."/>
            <person name="Doyle J.J."/>
            <person name="Dudez A.M."/>
            <person name="Farmer A.D."/>
            <person name="Fouteau S."/>
            <person name="Franken C."/>
            <person name="Gibelin C."/>
            <person name="Gish J."/>
            <person name="Goldstein S."/>
            <person name="Gonzalez A.J."/>
            <person name="Green P.J."/>
            <person name="Hallab A."/>
            <person name="Hartog M."/>
            <person name="Hua A."/>
            <person name="Humphray S.J."/>
            <person name="Jeong D.H."/>
            <person name="Jing Y."/>
            <person name="Jocker A."/>
            <person name="Kenton S.M."/>
            <person name="Kim D.J."/>
            <person name="Klee K."/>
            <person name="Lai H."/>
            <person name="Lang C."/>
            <person name="Lin S."/>
            <person name="Macmil S.L."/>
            <person name="Magdelenat G."/>
            <person name="Matthews L."/>
            <person name="McCorrison J."/>
            <person name="Monaghan E.L."/>
            <person name="Mun J.H."/>
            <person name="Najar F.Z."/>
            <person name="Nicholson C."/>
            <person name="Noirot C."/>
            <person name="O'Bleness M."/>
            <person name="Paule C.R."/>
            <person name="Poulain J."/>
            <person name="Prion F."/>
            <person name="Qin B."/>
            <person name="Qu C."/>
            <person name="Retzel E.F."/>
            <person name="Riddle C."/>
            <person name="Sallet E."/>
            <person name="Samain S."/>
            <person name="Samson N."/>
            <person name="Sanders I."/>
            <person name="Saurat O."/>
            <person name="Scarpelli C."/>
            <person name="Schiex T."/>
            <person name="Segurens B."/>
            <person name="Severin A.J."/>
            <person name="Sherrier D.J."/>
            <person name="Shi R."/>
            <person name="Sims S."/>
            <person name="Singer S.R."/>
            <person name="Sinharoy S."/>
            <person name="Sterck L."/>
            <person name="Viollet A."/>
            <person name="Wang B.B."/>
            <person name="Wang K."/>
            <person name="Wang M."/>
            <person name="Wang X."/>
            <person name="Warfsmann J."/>
            <person name="Weissenbach J."/>
            <person name="White D.D."/>
            <person name="White J.D."/>
            <person name="Wiley G.B."/>
            <person name="Wincker P."/>
            <person name="Xing Y."/>
            <person name="Yang L."/>
            <person name="Yao Z."/>
            <person name="Ying F."/>
            <person name="Zhai J."/>
            <person name="Zhou L."/>
            <person name="Zuber A."/>
            <person name="Denarie J."/>
            <person name="Dixon R.A."/>
            <person name="May G.D."/>
            <person name="Schwartz D.C."/>
            <person name="Rogers J."/>
            <person name="Quetier F."/>
            <person name="Town C.D."/>
            <person name="Roe B.A."/>
        </authorList>
    </citation>
    <scope>NUCLEOTIDE SEQUENCE [LARGE SCALE GENOMIC DNA]</scope>
    <source>
        <strain evidence="14">A17</strain>
        <strain evidence="15 16">cv. Jemalong A17</strain>
    </source>
</reference>
<dbReference type="Gene3D" id="3.30.40.10">
    <property type="entry name" value="Zinc/RING finger domain, C3HC4 (zinc finger)"/>
    <property type="match status" value="1"/>
</dbReference>
<evidence type="ECO:0000256" key="3">
    <source>
        <dbReference type="ARBA" id="ARBA00004906"/>
    </source>
</evidence>
<dbReference type="SUPFAM" id="SSF57850">
    <property type="entry name" value="RING/U-box"/>
    <property type="match status" value="1"/>
</dbReference>
<evidence type="ECO:0000256" key="10">
    <source>
        <dbReference type="PROSITE-ProRule" id="PRU00175"/>
    </source>
</evidence>
<keyword evidence="8 11" id="KW-0862">Zinc</keyword>
<comment type="domain">
    <text evidence="11">The RING-type zinc finger domain is responsible for E3 ligase activity.</text>
</comment>
<proteinExistence type="predicted"/>
<organism evidence="14 16">
    <name type="scientific">Medicago truncatula</name>
    <name type="common">Barrel medic</name>
    <name type="synonym">Medicago tribuloides</name>
    <dbReference type="NCBI Taxonomy" id="3880"/>
    <lineage>
        <taxon>Eukaryota</taxon>
        <taxon>Viridiplantae</taxon>
        <taxon>Streptophyta</taxon>
        <taxon>Embryophyta</taxon>
        <taxon>Tracheophyta</taxon>
        <taxon>Spermatophyta</taxon>
        <taxon>Magnoliopsida</taxon>
        <taxon>eudicotyledons</taxon>
        <taxon>Gunneridae</taxon>
        <taxon>Pentapetalae</taxon>
        <taxon>rosids</taxon>
        <taxon>fabids</taxon>
        <taxon>Fabales</taxon>
        <taxon>Fabaceae</taxon>
        <taxon>Papilionoideae</taxon>
        <taxon>50 kb inversion clade</taxon>
        <taxon>NPAAA clade</taxon>
        <taxon>Hologalegina</taxon>
        <taxon>IRL clade</taxon>
        <taxon>Trifolieae</taxon>
        <taxon>Medicago</taxon>
    </lineage>
</organism>